<dbReference type="Gene3D" id="2.60.120.590">
    <property type="entry name" value="Alpha-ketoglutarate-dependent dioxygenase AlkB-like"/>
    <property type="match status" value="1"/>
</dbReference>
<evidence type="ECO:0000259" key="1">
    <source>
        <dbReference type="PROSITE" id="PS51471"/>
    </source>
</evidence>
<dbReference type="PROSITE" id="PS51471">
    <property type="entry name" value="FE2OG_OXY"/>
    <property type="match status" value="1"/>
</dbReference>
<organism evidence="2 3">
    <name type="scientific">Pseudomonas phage Noxifer</name>
    <dbReference type="NCBI Taxonomy" id="2006684"/>
    <lineage>
        <taxon>Viruses</taxon>
        <taxon>Duplodnaviria</taxon>
        <taxon>Heunggongvirae</taxon>
        <taxon>Uroviricota</taxon>
        <taxon>Caudoviricetes</taxon>
        <taxon>Chimalliviridae</taxon>
        <taxon>Noxifervirus</taxon>
        <taxon>Noxifervirus noxifer</taxon>
    </lineage>
</organism>
<evidence type="ECO:0000313" key="3">
    <source>
        <dbReference type="Proteomes" id="UP000224829"/>
    </source>
</evidence>
<dbReference type="InterPro" id="IPR005123">
    <property type="entry name" value="Oxoglu/Fe-dep_dioxygenase_dom"/>
</dbReference>
<dbReference type="OrthoDB" id="24326at10239"/>
<evidence type="ECO:0000313" key="2">
    <source>
        <dbReference type="EMBL" id="ARV77317.1"/>
    </source>
</evidence>
<dbReference type="SUPFAM" id="SSF51197">
    <property type="entry name" value="Clavaminate synthase-like"/>
    <property type="match status" value="1"/>
</dbReference>
<name>A0A1Y0T366_9CAUD</name>
<sequence>MKSTGLNQLPVVQFSKEVCDELKRQLAEMHEARWVQRHKINSLPTTQGTAADYGFLGDRQQPKEFNQLLRSLAPKYDRHWLGEAIINRYRPGEFMPEHIDQQSYRKNLVVALCEDGDGIEVEGVFMPDILGHGICFSECSVPHSVPPVKSLRYVAIFLYE</sequence>
<protein>
    <recommendedName>
        <fullName evidence="1">Fe2OG dioxygenase domain-containing protein</fullName>
    </recommendedName>
</protein>
<accession>A0A1Y0T366</accession>
<dbReference type="EMBL" id="MF063068">
    <property type="protein sequence ID" value="ARV77317.1"/>
    <property type="molecule type" value="Genomic_DNA"/>
</dbReference>
<gene>
    <name evidence="2" type="ORF">NOXIFER_148</name>
</gene>
<reference evidence="2 3" key="1">
    <citation type="submission" date="2017-05" db="EMBL/GenBank/DDBJ databases">
        <authorList>
            <person name="Song R."/>
            <person name="Chenine A.L."/>
            <person name="Ruprecht R.M."/>
        </authorList>
    </citation>
    <scope>NUCLEOTIDE SEQUENCE [LARGE SCALE GENOMIC DNA]</scope>
</reference>
<dbReference type="InterPro" id="IPR037151">
    <property type="entry name" value="AlkB-like_sf"/>
</dbReference>
<dbReference type="Proteomes" id="UP000224829">
    <property type="component" value="Segment"/>
</dbReference>
<keyword evidence="3" id="KW-1185">Reference proteome</keyword>
<feature type="domain" description="Fe2OG dioxygenase" evidence="1">
    <location>
        <begin position="77"/>
        <end position="160"/>
    </location>
</feature>
<proteinExistence type="predicted"/>